<accession>A0AA40KQC8</accession>
<dbReference type="AlphaFoldDB" id="A0AA40KQC8"/>
<dbReference type="Proteomes" id="UP001177670">
    <property type="component" value="Unassembled WGS sequence"/>
</dbReference>
<protein>
    <submittedName>
        <fullName evidence="1">Uncharacterized protein</fullName>
    </submittedName>
</protein>
<gene>
    <name evidence="1" type="ORF">K0M31_020031</name>
</gene>
<comment type="caution">
    <text evidence="1">The sequence shown here is derived from an EMBL/GenBank/DDBJ whole genome shotgun (WGS) entry which is preliminary data.</text>
</comment>
<dbReference type="EMBL" id="JAHYIQ010000009">
    <property type="protein sequence ID" value="KAK1128893.1"/>
    <property type="molecule type" value="Genomic_DNA"/>
</dbReference>
<keyword evidence="2" id="KW-1185">Reference proteome</keyword>
<sequence length="86" mass="9329">MIIPGRFSSLAEARQSDGATVGYLRLFSEKGILLQARGGRGDHEAANAPVSDTDFIREICAEGNCKKDLKTKHMVLVSIYCVGSKE</sequence>
<name>A0AA40KQC8_9HYME</name>
<reference evidence="1" key="1">
    <citation type="submission" date="2021-10" db="EMBL/GenBank/DDBJ databases">
        <title>Melipona bicolor Genome sequencing and assembly.</title>
        <authorList>
            <person name="Araujo N.S."/>
            <person name="Arias M.C."/>
        </authorList>
    </citation>
    <scope>NUCLEOTIDE SEQUENCE</scope>
    <source>
        <strain evidence="1">USP_2M_L1-L4_2017</strain>
        <tissue evidence="1">Whole body</tissue>
    </source>
</reference>
<evidence type="ECO:0000313" key="1">
    <source>
        <dbReference type="EMBL" id="KAK1128893.1"/>
    </source>
</evidence>
<proteinExistence type="predicted"/>
<organism evidence="1 2">
    <name type="scientific">Melipona bicolor</name>
    <dbReference type="NCBI Taxonomy" id="60889"/>
    <lineage>
        <taxon>Eukaryota</taxon>
        <taxon>Metazoa</taxon>
        <taxon>Ecdysozoa</taxon>
        <taxon>Arthropoda</taxon>
        <taxon>Hexapoda</taxon>
        <taxon>Insecta</taxon>
        <taxon>Pterygota</taxon>
        <taxon>Neoptera</taxon>
        <taxon>Endopterygota</taxon>
        <taxon>Hymenoptera</taxon>
        <taxon>Apocrita</taxon>
        <taxon>Aculeata</taxon>
        <taxon>Apoidea</taxon>
        <taxon>Anthophila</taxon>
        <taxon>Apidae</taxon>
        <taxon>Melipona</taxon>
    </lineage>
</organism>
<evidence type="ECO:0000313" key="2">
    <source>
        <dbReference type="Proteomes" id="UP001177670"/>
    </source>
</evidence>